<sequence>MSGPRSDARPRRALAAFALAATAALLPACAGQAGSATEAGGAAGSAADAGAVRGELSVSAAASLQPVFEPLAAEFTRQHPGVSFAQTFDGSSVLAAQIVGGAPADVFASADEANMRTVVEAGLAAGEPLAFATSELVIAVAPGNPLGIETLADLTAAGANGSSPVVVVCAAEVPCGAAARTLLERDGVALRPASEEQNVTAVLTRVRSGEADAGLVYASDVVRADGEVEGIPIPGSEAAAGSYLIVPLTGSDAPEAARAFAEFTRSEEARRLLDELGFGAA</sequence>
<feature type="binding site" evidence="4">
    <location>
        <position position="91"/>
    </location>
    <ligand>
        <name>molybdate</name>
        <dbReference type="ChEBI" id="CHEBI:36264"/>
    </ligand>
</feature>
<dbReference type="GO" id="GO:0015689">
    <property type="term" value="P:molybdate ion transport"/>
    <property type="evidence" value="ECO:0007669"/>
    <property type="project" value="InterPro"/>
</dbReference>
<evidence type="ECO:0000313" key="6">
    <source>
        <dbReference type="EMBL" id="PRI10676.1"/>
    </source>
</evidence>
<dbReference type="InterPro" id="IPR050682">
    <property type="entry name" value="ModA/WtpA"/>
</dbReference>
<keyword evidence="4" id="KW-0500">Molybdenum</keyword>
<dbReference type="Proteomes" id="UP000238650">
    <property type="component" value="Unassembled WGS sequence"/>
</dbReference>
<reference evidence="6 7" key="1">
    <citation type="journal article" date="2017" name="New Microbes New Infect">
        <title>Genome sequence of 'Leucobacter massiliensis' sp. nov. isolated from human pharynx after travel to the 2014 Hajj.</title>
        <authorList>
            <person name="Leangapichart T."/>
            <person name="Gautret P."/>
            <person name="Nguyen T.T."/>
            <person name="Armstrong N."/>
            <person name="Rolain J.M."/>
        </authorList>
    </citation>
    <scope>NUCLEOTIDE SEQUENCE [LARGE SCALE GENOMIC DNA]</scope>
    <source>
        <strain evidence="6 7">122RC15</strain>
    </source>
</reference>
<evidence type="ECO:0000313" key="7">
    <source>
        <dbReference type="Proteomes" id="UP000238650"/>
    </source>
</evidence>
<dbReference type="SUPFAM" id="SSF53850">
    <property type="entry name" value="Periplasmic binding protein-like II"/>
    <property type="match status" value="1"/>
</dbReference>
<accession>A0A2S9QM66</accession>
<comment type="similarity">
    <text evidence="1">Belongs to the bacterial solute-binding protein ModA family.</text>
</comment>
<dbReference type="PANTHER" id="PTHR30632:SF0">
    <property type="entry name" value="SULFATE-BINDING PROTEIN"/>
    <property type="match status" value="1"/>
</dbReference>
<dbReference type="OrthoDB" id="9785015at2"/>
<dbReference type="Pfam" id="PF13531">
    <property type="entry name" value="SBP_bac_11"/>
    <property type="match status" value="1"/>
</dbReference>
<dbReference type="AlphaFoldDB" id="A0A2S9QM66"/>
<feature type="binding site" evidence="4">
    <location>
        <position position="63"/>
    </location>
    <ligand>
        <name>molybdate</name>
        <dbReference type="ChEBI" id="CHEBI:36264"/>
    </ligand>
</feature>
<evidence type="ECO:0000256" key="5">
    <source>
        <dbReference type="SAM" id="SignalP"/>
    </source>
</evidence>
<evidence type="ECO:0000256" key="3">
    <source>
        <dbReference type="ARBA" id="ARBA00022729"/>
    </source>
</evidence>
<organism evidence="6 7">
    <name type="scientific">Leucobacter massiliensis</name>
    <dbReference type="NCBI Taxonomy" id="1686285"/>
    <lineage>
        <taxon>Bacteria</taxon>
        <taxon>Bacillati</taxon>
        <taxon>Actinomycetota</taxon>
        <taxon>Actinomycetes</taxon>
        <taxon>Micrococcales</taxon>
        <taxon>Microbacteriaceae</taxon>
        <taxon>Leucobacter</taxon>
    </lineage>
</organism>
<protein>
    <submittedName>
        <fullName evidence="6">Molybdate ABC transporter substrate-binding protein</fullName>
    </submittedName>
</protein>
<dbReference type="PANTHER" id="PTHR30632">
    <property type="entry name" value="MOLYBDATE-BINDING PERIPLASMIC PROTEIN"/>
    <property type="match status" value="1"/>
</dbReference>
<dbReference type="InterPro" id="IPR005950">
    <property type="entry name" value="ModA"/>
</dbReference>
<evidence type="ECO:0000256" key="1">
    <source>
        <dbReference type="ARBA" id="ARBA00009175"/>
    </source>
</evidence>
<dbReference type="GO" id="GO:0046872">
    <property type="term" value="F:metal ion binding"/>
    <property type="evidence" value="ECO:0007669"/>
    <property type="project" value="UniProtKB-KW"/>
</dbReference>
<proteinExistence type="inferred from homology"/>
<feature type="signal peptide" evidence="5">
    <location>
        <begin position="1"/>
        <end position="30"/>
    </location>
</feature>
<dbReference type="EMBL" id="MWZD01000017">
    <property type="protein sequence ID" value="PRI10676.1"/>
    <property type="molecule type" value="Genomic_DNA"/>
</dbReference>
<dbReference type="RefSeq" id="WP_105805143.1">
    <property type="nucleotide sequence ID" value="NZ_MWZD01000017.1"/>
</dbReference>
<dbReference type="NCBIfam" id="TIGR01256">
    <property type="entry name" value="modA"/>
    <property type="match status" value="1"/>
</dbReference>
<keyword evidence="3 5" id="KW-0732">Signal</keyword>
<evidence type="ECO:0000256" key="4">
    <source>
        <dbReference type="PIRSR" id="PIRSR004846-1"/>
    </source>
</evidence>
<feature type="binding site" evidence="4">
    <location>
        <position position="217"/>
    </location>
    <ligand>
        <name>molybdate</name>
        <dbReference type="ChEBI" id="CHEBI:36264"/>
    </ligand>
</feature>
<keyword evidence="2 4" id="KW-0479">Metal-binding</keyword>
<name>A0A2S9QM66_9MICO</name>
<keyword evidence="7" id="KW-1185">Reference proteome</keyword>
<feature type="binding site" evidence="4">
    <location>
        <position position="199"/>
    </location>
    <ligand>
        <name>molybdate</name>
        <dbReference type="ChEBI" id="CHEBI:36264"/>
    </ligand>
</feature>
<gene>
    <name evidence="6" type="ORF">B4915_07165</name>
</gene>
<comment type="caution">
    <text evidence="6">The sequence shown here is derived from an EMBL/GenBank/DDBJ whole genome shotgun (WGS) entry which is preliminary data.</text>
</comment>
<feature type="chain" id="PRO_5039390796" evidence="5">
    <location>
        <begin position="31"/>
        <end position="281"/>
    </location>
</feature>
<dbReference type="Gene3D" id="3.40.190.10">
    <property type="entry name" value="Periplasmic binding protein-like II"/>
    <property type="match status" value="2"/>
</dbReference>
<dbReference type="PIRSF" id="PIRSF004846">
    <property type="entry name" value="ModA"/>
    <property type="match status" value="1"/>
</dbReference>
<evidence type="ECO:0000256" key="2">
    <source>
        <dbReference type="ARBA" id="ARBA00022723"/>
    </source>
</evidence>
<dbReference type="GO" id="GO:0030973">
    <property type="term" value="F:molybdate ion binding"/>
    <property type="evidence" value="ECO:0007669"/>
    <property type="project" value="TreeGrafter"/>
</dbReference>